<protein>
    <submittedName>
        <fullName evidence="1">Uncharacterized protein</fullName>
    </submittedName>
</protein>
<comment type="caution">
    <text evidence="1">The sequence shown here is derived from an EMBL/GenBank/DDBJ whole genome shotgun (WGS) entry which is preliminary data.</text>
</comment>
<reference evidence="1 2" key="1">
    <citation type="submission" date="2023-03" db="EMBL/GenBank/DDBJ databases">
        <title>High recombination rates correlate with genetic variation in Cardiocondyla obscurior ants.</title>
        <authorList>
            <person name="Errbii M."/>
        </authorList>
    </citation>
    <scope>NUCLEOTIDE SEQUENCE [LARGE SCALE GENOMIC DNA]</scope>
    <source>
        <strain evidence="1">Alpha-2009</strain>
        <tissue evidence="1">Whole body</tissue>
    </source>
</reference>
<evidence type="ECO:0000313" key="1">
    <source>
        <dbReference type="EMBL" id="KAL0122925.1"/>
    </source>
</evidence>
<dbReference type="Proteomes" id="UP001430953">
    <property type="component" value="Unassembled WGS sequence"/>
</dbReference>
<sequence length="142" mass="17054">MFVYTTAWYLDLSYESSIYSTYLSSNIIRNFIYFLFEFQINRLLNSVCGNMMLTLNLVKIYLCFTTNDAFELERCQNPSKILREDEKVSPSILVLAQDKSANTPVYFFFSCCPHERLRNYYKMQKLNKRNIVHFKQLLFFKH</sequence>
<dbReference type="EMBL" id="JADYXP020000006">
    <property type="protein sequence ID" value="KAL0122925.1"/>
    <property type="molecule type" value="Genomic_DNA"/>
</dbReference>
<evidence type="ECO:0000313" key="2">
    <source>
        <dbReference type="Proteomes" id="UP001430953"/>
    </source>
</evidence>
<gene>
    <name evidence="1" type="ORF">PUN28_007529</name>
</gene>
<name>A0AAW2G8V1_9HYME</name>
<dbReference type="AlphaFoldDB" id="A0AAW2G8V1"/>
<organism evidence="1 2">
    <name type="scientific">Cardiocondyla obscurior</name>
    <dbReference type="NCBI Taxonomy" id="286306"/>
    <lineage>
        <taxon>Eukaryota</taxon>
        <taxon>Metazoa</taxon>
        <taxon>Ecdysozoa</taxon>
        <taxon>Arthropoda</taxon>
        <taxon>Hexapoda</taxon>
        <taxon>Insecta</taxon>
        <taxon>Pterygota</taxon>
        <taxon>Neoptera</taxon>
        <taxon>Endopterygota</taxon>
        <taxon>Hymenoptera</taxon>
        <taxon>Apocrita</taxon>
        <taxon>Aculeata</taxon>
        <taxon>Formicoidea</taxon>
        <taxon>Formicidae</taxon>
        <taxon>Myrmicinae</taxon>
        <taxon>Cardiocondyla</taxon>
    </lineage>
</organism>
<accession>A0AAW2G8V1</accession>
<keyword evidence="2" id="KW-1185">Reference proteome</keyword>
<proteinExistence type="predicted"/>